<dbReference type="Proteomes" id="UP000033047">
    <property type="component" value="Unassembled WGS sequence"/>
</dbReference>
<evidence type="ECO:0000313" key="2">
    <source>
        <dbReference type="Proteomes" id="UP000033047"/>
    </source>
</evidence>
<sequence length="127" mass="14663">MQGKHLYEYAVIRFVPRVEREEFINVGLIMFSKRARFIKARYQVDEKKLCLFSSELDMDSLYASLKVFDRICSGTADGGPIASMDIPERFRWLTAVRSSSIQTSRPHPGFSTDLEVTFEKLFSELVL</sequence>
<reference evidence="1 2" key="1">
    <citation type="submission" date="2013-04" db="EMBL/GenBank/DDBJ databases">
        <title>The Genome Sequence of Parabacteroides goldsteinii DSM 19448.</title>
        <authorList>
            <consortium name="The Broad Institute Genomics Platform"/>
            <person name="Earl A."/>
            <person name="Ward D."/>
            <person name="Feldgarden M."/>
            <person name="Gevers D."/>
            <person name="Martens E."/>
            <person name="Sakamoto M."/>
            <person name="Benno Y."/>
            <person name="Song Y."/>
            <person name="Liu C."/>
            <person name="Lee J."/>
            <person name="Bolanos M."/>
            <person name="Vaisanen M.L."/>
            <person name="Finegold S.M."/>
            <person name="Walker B."/>
            <person name="Young S."/>
            <person name="Zeng Q."/>
            <person name="Gargeya S."/>
            <person name="Fitzgerald M."/>
            <person name="Haas B."/>
            <person name="Abouelleil A."/>
            <person name="Allen A.W."/>
            <person name="Alvarado L."/>
            <person name="Arachchi H.M."/>
            <person name="Berlin A.M."/>
            <person name="Chapman S.B."/>
            <person name="Gainer-Dewar J."/>
            <person name="Goldberg J."/>
            <person name="Griggs A."/>
            <person name="Gujja S."/>
            <person name="Hansen M."/>
            <person name="Howarth C."/>
            <person name="Imamovic A."/>
            <person name="Ireland A."/>
            <person name="Larimer J."/>
            <person name="McCowan C."/>
            <person name="Murphy C."/>
            <person name="Pearson M."/>
            <person name="Poon T.W."/>
            <person name="Priest M."/>
            <person name="Roberts A."/>
            <person name="Saif S."/>
            <person name="Shea T."/>
            <person name="Sisk P."/>
            <person name="Sykes S."/>
            <person name="Wortman J."/>
            <person name="Nusbaum C."/>
            <person name="Birren B."/>
        </authorList>
    </citation>
    <scope>NUCLEOTIDE SEQUENCE [LARGE SCALE GENOMIC DNA]</scope>
    <source>
        <strain evidence="1 2">DSM 19448</strain>
    </source>
</reference>
<dbReference type="RefSeq" id="WP_046145625.1">
    <property type="nucleotide sequence ID" value="NZ_KQ033912.1"/>
</dbReference>
<protein>
    <recommendedName>
        <fullName evidence="3">DUF3037 domain-containing protein</fullName>
    </recommendedName>
</protein>
<dbReference type="EMBL" id="AQHV01000009">
    <property type="protein sequence ID" value="KKB57497.1"/>
    <property type="molecule type" value="Genomic_DNA"/>
</dbReference>
<gene>
    <name evidence="1" type="ORF">HMPREF1535_01318</name>
</gene>
<dbReference type="InterPro" id="IPR021398">
    <property type="entry name" value="DUF3037"/>
</dbReference>
<dbReference type="AlphaFoldDB" id="A0A0F5JJ63"/>
<dbReference type="HOGENOM" id="CLU_138456_0_0_10"/>
<evidence type="ECO:0000313" key="1">
    <source>
        <dbReference type="EMBL" id="KKB57497.1"/>
    </source>
</evidence>
<dbReference type="Pfam" id="PF11236">
    <property type="entry name" value="DUF3037"/>
    <property type="match status" value="1"/>
</dbReference>
<comment type="caution">
    <text evidence="1">The sequence shown here is derived from an EMBL/GenBank/DDBJ whole genome shotgun (WGS) entry which is preliminary data.</text>
</comment>
<proteinExistence type="predicted"/>
<name>A0A0F5JJ63_9BACT</name>
<evidence type="ECO:0008006" key="3">
    <source>
        <dbReference type="Google" id="ProtNLM"/>
    </source>
</evidence>
<accession>A0A0F5JJ63</accession>
<dbReference type="PATRIC" id="fig|927665.4.peg.1347"/>
<organism evidence="1 2">
    <name type="scientific">Parabacteroides goldsteinii DSM 19448 = WAL 12034</name>
    <dbReference type="NCBI Taxonomy" id="927665"/>
    <lineage>
        <taxon>Bacteria</taxon>
        <taxon>Pseudomonadati</taxon>
        <taxon>Bacteroidota</taxon>
        <taxon>Bacteroidia</taxon>
        <taxon>Bacteroidales</taxon>
        <taxon>Tannerellaceae</taxon>
        <taxon>Parabacteroides</taxon>
    </lineage>
</organism>
<dbReference type="STRING" id="927665.HMPREF1535_01318"/>